<keyword evidence="4" id="KW-1185">Reference proteome</keyword>
<dbReference type="Proteomes" id="UP000235005">
    <property type="component" value="Unassembled WGS sequence"/>
</dbReference>
<comment type="caution">
    <text evidence="3">The sequence shown here is derived from an EMBL/GenBank/DDBJ whole genome shotgun (WGS) entry which is preliminary data.</text>
</comment>
<evidence type="ECO:0000313" key="4">
    <source>
        <dbReference type="Proteomes" id="UP000235005"/>
    </source>
</evidence>
<accession>A0A2N5WXC2</accession>
<name>A0A2N5WXC2_9GAMM</name>
<protein>
    <submittedName>
        <fullName evidence="3">DUF262 domain-containing protein</fullName>
    </submittedName>
</protein>
<proteinExistence type="predicted"/>
<sequence>MSILISTFPDVSNEFTPQAYPLKEFFSQGQVGFYIPLYQRPYSWDTDNVEQLMDDLVKGIESTLTDSQSVSFLGTVILCQEQQKKKNIQPVDLRALPTSVYNVIDGQQRISTLALLATRLYRLTYKFLENIKPDPELGDLVDHLEGEMESLENFFSFSLSTKKAEPKAKPVIVRGNQDEWTLDGEDSKYTSPVSRYLAEFIRDISIGGIDIPDKRTSFGRNLKVMDAYLEAVMNAHQQSESHVSYPHAKKILSRLSEELIWKFDREELSGALKTGPYTDSKCAKIAAGIQISVLYHYLFDRACLSVIYPSSDDWAFDIFQSLNATGTPLTAIETFKPLVVNTVNQSGSYKGSTSERHFDEVDNLFINMDTVEKKAKLTKEFLNVFSLVYEGRSLSNHFSAQRKWLNNTYSDLDSDAQREEFIHRLSNSASYWKYVKWFDHNQLTCYHGLNSLSPAEKQEVVLCVSYLDDAGHRMADTLLSRFYALVIRGSQSSDRGFYEVAKAICAFFTLWRSIASNTGLDEVYRRILSNSDDDSIPKMSWGSSVDYSDIDKLKEYFRSELKREKNVDSKNSWLPKATSNLKYDSAKTVCKFALLVSSHNTIPDNAEPGLMKVGKSGIHSYFDHQHWISSDLKTIEHIAPHKSEGSNWDTKIYSTQLEHSVGNLTLLPTSINSSAGNRSWEEKVLYFKHLALTDTATQDALESEAINKGISLADETIELLTAAKYASHVTPIVEYANHNHAWNTDVIEKRAERVCDLVWDKMWPWLN</sequence>
<evidence type="ECO:0000259" key="2">
    <source>
        <dbReference type="Pfam" id="PF07510"/>
    </source>
</evidence>
<feature type="domain" description="GmrSD restriction endonucleases N-terminal" evidence="1">
    <location>
        <begin position="22"/>
        <end position="338"/>
    </location>
</feature>
<dbReference type="Pfam" id="PF03235">
    <property type="entry name" value="GmrSD_N"/>
    <property type="match status" value="1"/>
</dbReference>
<gene>
    <name evidence="3" type="ORF">C0039_19530</name>
</gene>
<dbReference type="InterPro" id="IPR004919">
    <property type="entry name" value="GmrSD_N"/>
</dbReference>
<dbReference type="InterPro" id="IPR011089">
    <property type="entry name" value="GmrSD_C"/>
</dbReference>
<evidence type="ECO:0000259" key="1">
    <source>
        <dbReference type="Pfam" id="PF03235"/>
    </source>
</evidence>
<reference evidence="3 4" key="1">
    <citation type="submission" date="2018-01" db="EMBL/GenBank/DDBJ databases">
        <title>The draft genome sequence of Halioglobus lutimaris HF004.</title>
        <authorList>
            <person name="Du Z.-J."/>
            <person name="Shi M.-J."/>
        </authorList>
    </citation>
    <scope>NUCLEOTIDE SEQUENCE [LARGE SCALE GENOMIC DNA]</scope>
    <source>
        <strain evidence="3 4">HF004</strain>
    </source>
</reference>
<dbReference type="Pfam" id="PF07510">
    <property type="entry name" value="GmrSD_C"/>
    <property type="match status" value="1"/>
</dbReference>
<evidence type="ECO:0000313" key="3">
    <source>
        <dbReference type="EMBL" id="PLW66894.1"/>
    </source>
</evidence>
<dbReference type="PANTHER" id="PTHR35149:SF1">
    <property type="entry name" value="DUF5655 DOMAIN-CONTAINING PROTEIN"/>
    <property type="match status" value="1"/>
</dbReference>
<dbReference type="AlphaFoldDB" id="A0A2N5WXC2"/>
<organism evidence="3 4">
    <name type="scientific">Pseudohalioglobus lutimaris</name>
    <dbReference type="NCBI Taxonomy" id="1737061"/>
    <lineage>
        <taxon>Bacteria</taxon>
        <taxon>Pseudomonadati</taxon>
        <taxon>Pseudomonadota</taxon>
        <taxon>Gammaproteobacteria</taxon>
        <taxon>Cellvibrionales</taxon>
        <taxon>Halieaceae</taxon>
        <taxon>Pseudohalioglobus</taxon>
    </lineage>
</organism>
<feature type="domain" description="GmrSD restriction endonucleases C-terminal" evidence="2">
    <location>
        <begin position="623"/>
        <end position="753"/>
    </location>
</feature>
<dbReference type="EMBL" id="PKUS01000043">
    <property type="protein sequence ID" value="PLW66894.1"/>
    <property type="molecule type" value="Genomic_DNA"/>
</dbReference>
<dbReference type="PANTHER" id="PTHR35149">
    <property type="entry name" value="SLL5132 PROTEIN"/>
    <property type="match status" value="1"/>
</dbReference>
<dbReference type="RefSeq" id="WP_101519046.1">
    <property type="nucleotide sequence ID" value="NZ_PKUS01000043.1"/>
</dbReference>
<dbReference type="OrthoDB" id="9798761at2"/>